<proteinExistence type="predicted"/>
<sequence>MNAKRGLLELLFLTVVVAGAMQLALAEESVSGRRVDGKAIDQGIAYVLMLVALFVTYILH</sequence>
<reference evidence="3 4" key="1">
    <citation type="submission" date="2023-10" db="EMBL/GenBank/DDBJ databases">
        <title>Chromosome-scale genome assembly provides insights into flower coloration mechanisms of Canna indica.</title>
        <authorList>
            <person name="Li C."/>
        </authorList>
    </citation>
    <scope>NUCLEOTIDE SEQUENCE [LARGE SCALE GENOMIC DNA]</scope>
    <source>
        <tissue evidence="3">Flower</tissue>
    </source>
</reference>
<gene>
    <name evidence="3" type="ORF">Cni_G05738</name>
</gene>
<feature type="signal peptide" evidence="2">
    <location>
        <begin position="1"/>
        <end position="26"/>
    </location>
</feature>
<dbReference type="PANTHER" id="PTHR33374">
    <property type="entry name" value="ARABINOGALACTAN PROTEIN 20"/>
    <property type="match status" value="1"/>
</dbReference>
<feature type="transmembrane region" description="Helical" evidence="1">
    <location>
        <begin position="42"/>
        <end position="59"/>
    </location>
</feature>
<name>A0AAQ3Q5B3_9LILI</name>
<evidence type="ECO:0000313" key="4">
    <source>
        <dbReference type="Proteomes" id="UP001327560"/>
    </source>
</evidence>
<keyword evidence="2" id="KW-0732">Signal</keyword>
<evidence type="ECO:0000313" key="3">
    <source>
        <dbReference type="EMBL" id="WOK97030.1"/>
    </source>
</evidence>
<protein>
    <submittedName>
        <fullName evidence="3">Uncharacterized protein</fullName>
    </submittedName>
</protein>
<evidence type="ECO:0000256" key="1">
    <source>
        <dbReference type="SAM" id="Phobius"/>
    </source>
</evidence>
<feature type="chain" id="PRO_5042992676" evidence="2">
    <location>
        <begin position="27"/>
        <end position="60"/>
    </location>
</feature>
<accession>A0AAQ3Q5B3</accession>
<dbReference type="InterPro" id="IPR009424">
    <property type="entry name" value="AGP16/20/22/41"/>
</dbReference>
<dbReference type="Proteomes" id="UP001327560">
    <property type="component" value="Chromosome 2"/>
</dbReference>
<organism evidence="3 4">
    <name type="scientific">Canna indica</name>
    <name type="common">Indian-shot</name>
    <dbReference type="NCBI Taxonomy" id="4628"/>
    <lineage>
        <taxon>Eukaryota</taxon>
        <taxon>Viridiplantae</taxon>
        <taxon>Streptophyta</taxon>
        <taxon>Embryophyta</taxon>
        <taxon>Tracheophyta</taxon>
        <taxon>Spermatophyta</taxon>
        <taxon>Magnoliopsida</taxon>
        <taxon>Liliopsida</taxon>
        <taxon>Zingiberales</taxon>
        <taxon>Cannaceae</taxon>
        <taxon>Canna</taxon>
    </lineage>
</organism>
<keyword evidence="1" id="KW-1133">Transmembrane helix</keyword>
<dbReference type="Pfam" id="PF06376">
    <property type="entry name" value="AGP"/>
    <property type="match status" value="1"/>
</dbReference>
<evidence type="ECO:0000256" key="2">
    <source>
        <dbReference type="SAM" id="SignalP"/>
    </source>
</evidence>
<dbReference type="EMBL" id="CP136891">
    <property type="protein sequence ID" value="WOK97030.1"/>
    <property type="molecule type" value="Genomic_DNA"/>
</dbReference>
<keyword evidence="4" id="KW-1185">Reference proteome</keyword>
<keyword evidence="1" id="KW-0472">Membrane</keyword>
<keyword evidence="1" id="KW-0812">Transmembrane</keyword>
<dbReference type="AlphaFoldDB" id="A0AAQ3Q5B3"/>